<dbReference type="SUPFAM" id="SSF53335">
    <property type="entry name" value="S-adenosyl-L-methionine-dependent methyltransferases"/>
    <property type="match status" value="1"/>
</dbReference>
<evidence type="ECO:0000313" key="1">
    <source>
        <dbReference type="EMBL" id="UXE59911.1"/>
    </source>
</evidence>
<dbReference type="GO" id="GO:0008168">
    <property type="term" value="F:methyltransferase activity"/>
    <property type="evidence" value="ECO:0007669"/>
    <property type="project" value="UniProtKB-KW"/>
</dbReference>
<dbReference type="PANTHER" id="PTHR40036">
    <property type="entry name" value="MACROCIN O-METHYLTRANSFERASE"/>
    <property type="match status" value="1"/>
</dbReference>
<dbReference type="KEGG" id="wna:KA717_30120"/>
<dbReference type="InterPro" id="IPR029063">
    <property type="entry name" value="SAM-dependent_MTases_sf"/>
</dbReference>
<gene>
    <name evidence="1" type="ORF">KA717_30120</name>
</gene>
<protein>
    <submittedName>
        <fullName evidence="1">TylF/MycF family methyltransferase</fullName>
    </submittedName>
</protein>
<dbReference type="EMBL" id="CP073041">
    <property type="protein sequence ID" value="UXE59911.1"/>
    <property type="molecule type" value="Genomic_DNA"/>
</dbReference>
<proteinExistence type="predicted"/>
<dbReference type="PANTHER" id="PTHR40036:SF1">
    <property type="entry name" value="MACROCIN O-METHYLTRANSFERASE"/>
    <property type="match status" value="1"/>
</dbReference>
<name>A0A977KU05_9CYAN</name>
<dbReference type="Gene3D" id="3.40.50.150">
    <property type="entry name" value="Vaccinia Virus protein VP39"/>
    <property type="match status" value="1"/>
</dbReference>
<dbReference type="Pfam" id="PF05711">
    <property type="entry name" value="TylF"/>
    <property type="match status" value="1"/>
</dbReference>
<accession>A0A977KU05</accession>
<dbReference type="AlphaFoldDB" id="A0A977KU05"/>
<organism evidence="1">
    <name type="scientific">Woronichinia naegeliana WA131</name>
    <dbReference type="NCBI Taxonomy" id="2824559"/>
    <lineage>
        <taxon>Bacteria</taxon>
        <taxon>Bacillati</taxon>
        <taxon>Cyanobacteriota</taxon>
        <taxon>Cyanophyceae</taxon>
        <taxon>Synechococcales</taxon>
        <taxon>Coelosphaeriaceae</taxon>
        <taxon>Woronichinia</taxon>
    </lineage>
</organism>
<dbReference type="InterPro" id="IPR008884">
    <property type="entry name" value="TylF_MeTrfase"/>
</dbReference>
<reference evidence="1" key="1">
    <citation type="submission" date="2021-04" db="EMBL/GenBank/DDBJ databases">
        <title>Genome sequence of Woronichinia naegeliana from Washington state freshwater lake bloom.</title>
        <authorList>
            <person name="Dreher T.W."/>
        </authorList>
    </citation>
    <scope>NUCLEOTIDE SEQUENCE</scope>
    <source>
        <strain evidence="1">WA131</strain>
    </source>
</reference>
<keyword evidence="1" id="KW-0489">Methyltransferase</keyword>
<dbReference type="Proteomes" id="UP001065613">
    <property type="component" value="Chromosome"/>
</dbReference>
<keyword evidence="1" id="KW-0808">Transferase</keyword>
<sequence length="259" mass="29246">MAKLSPLQRIKSLLQNLGIDVHRYPPNLPPDFDKEVVQTINRVQAFTMTSPERISALCEAVKYVVKNQIPGDIVECGVWKGGSMMAIADTLKKLGQEERELFLFDTFSGMSEPTQEDVDLSGIEAKKLLQEEDKNVSNSVWCYASLEEVKKSVGSINYPADKIHFIKGKVEETIPEQAPEKIALLRLDTDWYESTKHELIYLFPRLAVGGVIIIDDYGHWQGARKAVDEYLAEHQIALMLHRVDVTARIGIFYPLSSHS</sequence>
<dbReference type="GO" id="GO:0032259">
    <property type="term" value="P:methylation"/>
    <property type="evidence" value="ECO:0007669"/>
    <property type="project" value="UniProtKB-KW"/>
</dbReference>